<dbReference type="InterPro" id="IPR011050">
    <property type="entry name" value="Pectin_lyase_fold/virulence"/>
</dbReference>
<feature type="compositionally biased region" description="Low complexity" evidence="1">
    <location>
        <begin position="544"/>
        <end position="568"/>
    </location>
</feature>
<feature type="compositionally biased region" description="Acidic residues" evidence="1">
    <location>
        <begin position="520"/>
        <end position="533"/>
    </location>
</feature>
<dbReference type="SUPFAM" id="SSF51126">
    <property type="entry name" value="Pectin lyase-like"/>
    <property type="match status" value="1"/>
</dbReference>
<dbReference type="AlphaFoldDB" id="A0A1I6KT18"/>
<dbReference type="InterPro" id="IPR006626">
    <property type="entry name" value="PbH1"/>
</dbReference>
<feature type="region of interest" description="Disordered" evidence="1">
    <location>
        <begin position="503"/>
        <end position="579"/>
    </location>
</feature>
<name>A0A1I6KT18_9EURY</name>
<dbReference type="Gene3D" id="2.160.20.10">
    <property type="entry name" value="Single-stranded right-handed beta-helix, Pectin lyase-like"/>
    <property type="match status" value="1"/>
</dbReference>
<feature type="compositionally biased region" description="Polar residues" evidence="1">
    <location>
        <begin position="140"/>
        <end position="160"/>
    </location>
</feature>
<gene>
    <name evidence="3" type="ORF">SAMN05216559_1515</name>
</gene>
<reference evidence="3 4" key="1">
    <citation type="submission" date="2016-10" db="EMBL/GenBank/DDBJ databases">
        <authorList>
            <person name="de Groot N.N."/>
        </authorList>
    </citation>
    <scope>NUCLEOTIDE SEQUENCE [LARGE SCALE GENOMIC DNA]</scope>
    <source>
        <strain evidence="3 4">CGMCC 1.10457</strain>
    </source>
</reference>
<keyword evidence="4" id="KW-1185">Reference proteome</keyword>
<organism evidence="3 4">
    <name type="scientific">Halomicrobium zhouii</name>
    <dbReference type="NCBI Taxonomy" id="767519"/>
    <lineage>
        <taxon>Archaea</taxon>
        <taxon>Methanobacteriati</taxon>
        <taxon>Methanobacteriota</taxon>
        <taxon>Stenosarchaea group</taxon>
        <taxon>Halobacteria</taxon>
        <taxon>Halobacteriales</taxon>
        <taxon>Haloarculaceae</taxon>
        <taxon>Halomicrobium</taxon>
    </lineage>
</organism>
<protein>
    <submittedName>
        <fullName evidence="3">Copper-binding protein (NosD)</fullName>
    </submittedName>
</protein>
<dbReference type="SMART" id="SM00710">
    <property type="entry name" value="PbH1"/>
    <property type="match status" value="4"/>
</dbReference>
<dbReference type="InterPro" id="IPR012334">
    <property type="entry name" value="Pectin_lyas_fold"/>
</dbReference>
<evidence type="ECO:0000256" key="1">
    <source>
        <dbReference type="SAM" id="MobiDB-lite"/>
    </source>
</evidence>
<evidence type="ECO:0000259" key="2">
    <source>
        <dbReference type="Pfam" id="PF05048"/>
    </source>
</evidence>
<feature type="domain" description="Periplasmic copper-binding protein NosD beta helix" evidence="2">
    <location>
        <begin position="224"/>
        <end position="367"/>
    </location>
</feature>
<proteinExistence type="predicted"/>
<dbReference type="STRING" id="767519.SAMN05216559_1515"/>
<feature type="compositionally biased region" description="Acidic residues" evidence="1">
    <location>
        <begin position="55"/>
        <end position="76"/>
    </location>
</feature>
<dbReference type="InterPro" id="IPR007742">
    <property type="entry name" value="NosD_dom"/>
</dbReference>
<feature type="compositionally biased region" description="Low complexity" evidence="1">
    <location>
        <begin position="98"/>
        <end position="132"/>
    </location>
</feature>
<accession>A0A1I6KT18</accession>
<evidence type="ECO:0000313" key="4">
    <source>
        <dbReference type="Proteomes" id="UP000199062"/>
    </source>
</evidence>
<sequence length="697" mass="69275">MRYEGIRTRGVALVLAVITVVAVGAGGGLAVADLGGPTVDAGAHDVQSENVTEGTDGDESASDADDDTEPSTETEPAETATSEPDDAGASGGGDAADEATATPSETPTATDTPTEATTETETPESTNPATADDATDAETGNASRQANETDGVNDTETPNESAADGELSACTVIDEPGQYELTGDVSGSGTCLVVEASGVVLDGNGHTVAGPGSGTGVQVAGGVSDVTVRDVDVSDWSVAVALGGSGASGPTANLVEVRATDSDTGVRLTEADGSAMQAVTASDNGDGVVLVDTADVQASDVTVDGNDGTGLWLARGVSESSFSIVQATDNGDRGIHVATGAVDNFVGDATVTDNGGPGVEFADSSDNVLADSRVERNGGPGVLSYPAGGDRLENVQIGDNGDGAYRDQAERAGAVADAVTLGDGASVQFDQGVTRLASVGTPDSLPEGTESAGPGVDVALRDGDGATATVTVPVDADGEVTAYQRVDGTWQEVDGVTVSDGEAEISVSQSGTVVPVVESAGDESAETTADDGTESAPGDDTVRADASSNEEAAASDATSAGDEATAGANTGSESDEPVPARRYAFDDDRFADVGASAAAQSENRTRTLVIGPAAVEEPIEYTFAVDGNVSKVTTGGVTADENDAISRTDGTVTVTGTTSAGDAYHVDGDLRSIRQTGGSTGFFVRFDTPIDANETQP</sequence>
<feature type="region of interest" description="Disordered" evidence="1">
    <location>
        <begin position="48"/>
        <end position="166"/>
    </location>
</feature>
<dbReference type="EMBL" id="FOZK01000001">
    <property type="protein sequence ID" value="SFR94393.1"/>
    <property type="molecule type" value="Genomic_DNA"/>
</dbReference>
<dbReference type="Proteomes" id="UP000199062">
    <property type="component" value="Unassembled WGS sequence"/>
</dbReference>
<dbReference type="Pfam" id="PF05048">
    <property type="entry name" value="NosD"/>
    <property type="match status" value="1"/>
</dbReference>
<evidence type="ECO:0000313" key="3">
    <source>
        <dbReference type="EMBL" id="SFR94393.1"/>
    </source>
</evidence>